<gene>
    <name evidence="2" type="ORF">Presley_73</name>
</gene>
<proteinExistence type="predicted"/>
<name>U5PVX4_9CAUD</name>
<feature type="transmembrane region" description="Helical" evidence="1">
    <location>
        <begin position="34"/>
        <end position="52"/>
    </location>
</feature>
<keyword evidence="1" id="KW-0472">Membrane</keyword>
<keyword evidence="1" id="KW-0812">Transmembrane</keyword>
<dbReference type="KEGG" id="vg:18504211"/>
<dbReference type="RefSeq" id="YP_009007641.1">
    <property type="nucleotide sequence ID" value="NC_023581.1"/>
</dbReference>
<organism evidence="2 3">
    <name type="scientific">Acinetobacter phage Presley</name>
    <dbReference type="NCBI Taxonomy" id="1406780"/>
    <lineage>
        <taxon>Viruses</taxon>
        <taxon>Duplodnaviria</taxon>
        <taxon>Heunggongvirae</taxon>
        <taxon>Uroviricota</taxon>
        <taxon>Caudoviricetes</taxon>
        <taxon>Schitoviridae</taxon>
        <taxon>Presleyvirus</taxon>
        <taxon>Presleyvirus presley</taxon>
    </lineage>
</organism>
<sequence length="60" mass="6693">MNKAIMVVGVVIGSIILITVVAYVISLIVMVVTYVLPFVVIVFCIGYASCLYNKRKKRDR</sequence>
<protein>
    <submittedName>
        <fullName evidence="2">Uncharacterized protein</fullName>
    </submittedName>
</protein>
<accession>U5PVX4</accession>
<dbReference type="Proteomes" id="UP000017656">
    <property type="component" value="Segment"/>
</dbReference>
<dbReference type="GeneID" id="18504211"/>
<feature type="transmembrane region" description="Helical" evidence="1">
    <location>
        <begin position="7"/>
        <end position="28"/>
    </location>
</feature>
<evidence type="ECO:0000256" key="1">
    <source>
        <dbReference type="SAM" id="Phobius"/>
    </source>
</evidence>
<dbReference type="EMBL" id="KF669658">
    <property type="protein sequence ID" value="AGY48140.1"/>
    <property type="molecule type" value="Genomic_DNA"/>
</dbReference>
<evidence type="ECO:0000313" key="2">
    <source>
        <dbReference type="EMBL" id="AGY48140.1"/>
    </source>
</evidence>
<reference evidence="2 3" key="1">
    <citation type="journal article" date="2013" name="Genome Announc.">
        <title>Complete Genome of Acinetobacter baumannii N4-Like Podophage Presley.</title>
        <authorList>
            <person name="Farmer N.G."/>
            <person name="Wood T.L."/>
            <person name="Chamakura K.R."/>
            <person name="Kuty Everett G.F."/>
        </authorList>
    </citation>
    <scope>NUCLEOTIDE SEQUENCE [LARGE SCALE GENOMIC DNA]</scope>
</reference>
<keyword evidence="1" id="KW-1133">Transmembrane helix</keyword>
<keyword evidence="3" id="KW-1185">Reference proteome</keyword>
<evidence type="ECO:0000313" key="3">
    <source>
        <dbReference type="Proteomes" id="UP000017656"/>
    </source>
</evidence>